<dbReference type="EC" id="3.1.1.96" evidence="4"/>
<dbReference type="Proteomes" id="UP000449710">
    <property type="component" value="Unassembled WGS sequence"/>
</dbReference>
<accession>A0AA43XLJ1</accession>
<feature type="short sequence motif" description="Gly-cisPro motif, important for rejection of L-amino acids" evidence="4">
    <location>
        <begin position="137"/>
        <end position="138"/>
    </location>
</feature>
<dbReference type="GO" id="GO:0051500">
    <property type="term" value="F:D-tyrosyl-tRNA(Tyr) deacylase activity"/>
    <property type="evidence" value="ECO:0007669"/>
    <property type="project" value="TreeGrafter"/>
</dbReference>
<dbReference type="AlphaFoldDB" id="A0AA43XLJ1"/>
<dbReference type="GO" id="GO:0106026">
    <property type="term" value="F:Gly-tRNA(Ala) deacylase activity"/>
    <property type="evidence" value="ECO:0007669"/>
    <property type="project" value="UniProtKB-UniRule"/>
</dbReference>
<keyword evidence="4" id="KW-0963">Cytoplasm</keyword>
<comment type="function">
    <text evidence="4">An aminoacyl-tRNA editing enzyme that deacylates mischarged D-aminoacyl-tRNAs. Also deacylates mischarged glycyl-tRNA(Ala), protecting cells against glycine mischarging by AlaRS. Acts via tRNA-based rather than protein-based catalysis; rejects L-amino acids rather than detecting D-amino acids in the active site. By recycling D-aminoacyl-tRNA to D-amino acids and free tRNA molecules, this enzyme counteracts the toxicity associated with the formation of D-aminoacyl-tRNA entities in vivo and helps enforce protein L-homochirality.</text>
</comment>
<evidence type="ECO:0000256" key="3">
    <source>
        <dbReference type="ARBA" id="ARBA00022801"/>
    </source>
</evidence>
<dbReference type="GO" id="GO:0019478">
    <property type="term" value="P:D-amino acid catabolic process"/>
    <property type="evidence" value="ECO:0007669"/>
    <property type="project" value="UniProtKB-UniRule"/>
</dbReference>
<dbReference type="HAMAP" id="MF_00518">
    <property type="entry name" value="Deacylase_Dtd"/>
    <property type="match status" value="1"/>
</dbReference>
<evidence type="ECO:0000256" key="2">
    <source>
        <dbReference type="ARBA" id="ARBA00022555"/>
    </source>
</evidence>
<keyword evidence="3 4" id="KW-0378">Hydrolase</keyword>
<dbReference type="EMBL" id="SUMG01000014">
    <property type="protein sequence ID" value="NBG88912.1"/>
    <property type="molecule type" value="Genomic_DNA"/>
</dbReference>
<comment type="catalytic activity">
    <reaction evidence="4">
        <text>a D-aminoacyl-tRNA + H2O = a tRNA + a D-alpha-amino acid + H(+)</text>
        <dbReference type="Rhea" id="RHEA:13953"/>
        <dbReference type="Rhea" id="RHEA-COMP:10123"/>
        <dbReference type="Rhea" id="RHEA-COMP:10124"/>
        <dbReference type="ChEBI" id="CHEBI:15377"/>
        <dbReference type="ChEBI" id="CHEBI:15378"/>
        <dbReference type="ChEBI" id="CHEBI:59871"/>
        <dbReference type="ChEBI" id="CHEBI:78442"/>
        <dbReference type="ChEBI" id="CHEBI:79333"/>
        <dbReference type="EC" id="3.1.1.96"/>
    </reaction>
</comment>
<comment type="caution">
    <text evidence="5">The sequence shown here is derived from an EMBL/GenBank/DDBJ whole genome shotgun (WGS) entry which is preliminary data.</text>
</comment>
<dbReference type="EC" id="3.1.1.-" evidence="4"/>
<dbReference type="InterPro" id="IPR003732">
    <property type="entry name" value="Daa-tRNA_deacyls_DTD"/>
</dbReference>
<dbReference type="GO" id="GO:0005737">
    <property type="term" value="C:cytoplasm"/>
    <property type="evidence" value="ECO:0007669"/>
    <property type="project" value="UniProtKB-SubCell"/>
</dbReference>
<dbReference type="CDD" id="cd00563">
    <property type="entry name" value="Dtyr_deacylase"/>
    <property type="match status" value="1"/>
</dbReference>
<dbReference type="FunFam" id="3.50.80.10:FF:000001">
    <property type="entry name" value="D-aminoacyl-tRNA deacylase"/>
    <property type="match status" value="1"/>
</dbReference>
<dbReference type="RefSeq" id="WP_160722032.1">
    <property type="nucleotide sequence ID" value="NZ_SUMG01000014.1"/>
</dbReference>
<gene>
    <name evidence="4" type="primary">dtd</name>
    <name evidence="5" type="ORF">ISALK_10410</name>
</gene>
<dbReference type="SUPFAM" id="SSF69500">
    <property type="entry name" value="DTD-like"/>
    <property type="match status" value="1"/>
</dbReference>
<dbReference type="GO" id="GO:0000049">
    <property type="term" value="F:tRNA binding"/>
    <property type="evidence" value="ECO:0007669"/>
    <property type="project" value="UniProtKB-UniRule"/>
</dbReference>
<name>A0AA43XLJ1_9CLOT</name>
<proteinExistence type="inferred from homology"/>
<comment type="subcellular location">
    <subcellularLocation>
        <location evidence="4">Cytoplasm</location>
    </subcellularLocation>
</comment>
<protein>
    <recommendedName>
        <fullName evidence="4">D-aminoacyl-tRNA deacylase</fullName>
        <shortName evidence="4">DTD</shortName>
        <ecNumber evidence="4">3.1.1.96</ecNumber>
    </recommendedName>
    <alternativeName>
        <fullName evidence="4">Gly-tRNA(Ala) deacylase</fullName>
        <ecNumber evidence="4">3.1.1.-</ecNumber>
    </alternativeName>
</protein>
<dbReference type="GO" id="GO:0043908">
    <property type="term" value="F:Ser(Gly)-tRNA(Ala) hydrolase activity"/>
    <property type="evidence" value="ECO:0007669"/>
    <property type="project" value="UniProtKB-UniRule"/>
</dbReference>
<sequence length="149" mass="16504">MRAVIQRVKEASVSVEGKVKGKIGEGLLIYLGIEEGDQEKDARFLAEKVCNLRIFEDKNEKMNLSLLDEQGSILAISQFTLLGDCRKGRRPSFSKAGKPEEAIRLYQEFLEACEKHGAPVESGVFQAHMMVSSVNDGPVTLLVDSNKTF</sequence>
<reference evidence="5 6" key="1">
    <citation type="submission" date="2019-04" db="EMBL/GenBank/DDBJ databases">
        <title>Isachenkonia alkalipeptolytica gen. nov. sp. nov. a new anaerobic, alkiliphilic organothrophic bacterium capable to reduce synthesized ferrihydrite isolated from a soda lake.</title>
        <authorList>
            <person name="Toshchakov S.V."/>
            <person name="Zavarzina D.G."/>
            <person name="Zhilina T.N."/>
            <person name="Kostrikina N.A."/>
            <person name="Kublanov I.V."/>
        </authorList>
    </citation>
    <scope>NUCLEOTIDE SEQUENCE [LARGE SCALE GENOMIC DNA]</scope>
    <source>
        <strain evidence="5 6">Z-1701</strain>
    </source>
</reference>
<dbReference type="PANTHER" id="PTHR10472:SF5">
    <property type="entry name" value="D-AMINOACYL-TRNA DEACYLASE 1"/>
    <property type="match status" value="1"/>
</dbReference>
<evidence type="ECO:0000313" key="6">
    <source>
        <dbReference type="Proteomes" id="UP000449710"/>
    </source>
</evidence>
<evidence type="ECO:0000256" key="1">
    <source>
        <dbReference type="ARBA" id="ARBA00009673"/>
    </source>
</evidence>
<comment type="similarity">
    <text evidence="1 4">Belongs to the DTD family.</text>
</comment>
<organism evidence="5 6">
    <name type="scientific">Isachenkonia alkalipeptolytica</name>
    <dbReference type="NCBI Taxonomy" id="2565777"/>
    <lineage>
        <taxon>Bacteria</taxon>
        <taxon>Bacillati</taxon>
        <taxon>Bacillota</taxon>
        <taxon>Clostridia</taxon>
        <taxon>Eubacteriales</taxon>
        <taxon>Clostridiaceae</taxon>
        <taxon>Isachenkonia</taxon>
    </lineage>
</organism>
<comment type="domain">
    <text evidence="4">A Gly-cisPro motif from one monomer fits into the active site of the other monomer to allow specific chiral rejection of L-amino acids.</text>
</comment>
<evidence type="ECO:0000313" key="5">
    <source>
        <dbReference type="EMBL" id="NBG88912.1"/>
    </source>
</evidence>
<dbReference type="InterPro" id="IPR023509">
    <property type="entry name" value="DTD-like_sf"/>
</dbReference>
<dbReference type="Gene3D" id="3.50.80.10">
    <property type="entry name" value="D-tyrosyl-tRNA(Tyr) deacylase"/>
    <property type="match status" value="1"/>
</dbReference>
<comment type="catalytic activity">
    <reaction evidence="4">
        <text>glycyl-tRNA(Ala) + H2O = tRNA(Ala) + glycine + H(+)</text>
        <dbReference type="Rhea" id="RHEA:53744"/>
        <dbReference type="Rhea" id="RHEA-COMP:9657"/>
        <dbReference type="Rhea" id="RHEA-COMP:13640"/>
        <dbReference type="ChEBI" id="CHEBI:15377"/>
        <dbReference type="ChEBI" id="CHEBI:15378"/>
        <dbReference type="ChEBI" id="CHEBI:57305"/>
        <dbReference type="ChEBI" id="CHEBI:78442"/>
        <dbReference type="ChEBI" id="CHEBI:78522"/>
    </reaction>
</comment>
<evidence type="ECO:0000256" key="4">
    <source>
        <dbReference type="HAMAP-Rule" id="MF_00518"/>
    </source>
</evidence>
<keyword evidence="2 4" id="KW-0820">tRNA-binding</keyword>
<dbReference type="PANTHER" id="PTHR10472">
    <property type="entry name" value="D-TYROSYL-TRNA TYR DEACYLASE"/>
    <property type="match status" value="1"/>
</dbReference>
<keyword evidence="4" id="KW-0694">RNA-binding</keyword>
<keyword evidence="6" id="KW-1185">Reference proteome</keyword>
<comment type="subunit">
    <text evidence="4">Homodimer.</text>
</comment>
<dbReference type="NCBIfam" id="TIGR00256">
    <property type="entry name" value="D-aminoacyl-tRNA deacylase"/>
    <property type="match status" value="1"/>
</dbReference>
<dbReference type="Pfam" id="PF02580">
    <property type="entry name" value="Tyr_Deacylase"/>
    <property type="match status" value="1"/>
</dbReference>